<protein>
    <submittedName>
        <fullName evidence="1">Uncharacterized protein</fullName>
    </submittedName>
</protein>
<accession>A0ABV6UAG7</accession>
<gene>
    <name evidence="1" type="ORF">ACFHYQ_23115</name>
</gene>
<evidence type="ECO:0000313" key="1">
    <source>
        <dbReference type="EMBL" id="MFC0865190.1"/>
    </source>
</evidence>
<comment type="caution">
    <text evidence="1">The sequence shown here is derived from an EMBL/GenBank/DDBJ whole genome shotgun (WGS) entry which is preliminary data.</text>
</comment>
<evidence type="ECO:0000313" key="2">
    <source>
        <dbReference type="Proteomes" id="UP001589870"/>
    </source>
</evidence>
<keyword evidence="2" id="KW-1185">Reference proteome</keyword>
<dbReference type="EMBL" id="JBHMQT010000052">
    <property type="protein sequence ID" value="MFC0865190.1"/>
    <property type="molecule type" value="Genomic_DNA"/>
</dbReference>
<organism evidence="1 2">
    <name type="scientific">Sphaerimonospora cavernae</name>
    <dbReference type="NCBI Taxonomy" id="1740611"/>
    <lineage>
        <taxon>Bacteria</taxon>
        <taxon>Bacillati</taxon>
        <taxon>Actinomycetota</taxon>
        <taxon>Actinomycetes</taxon>
        <taxon>Streptosporangiales</taxon>
        <taxon>Streptosporangiaceae</taxon>
        <taxon>Sphaerimonospora</taxon>
    </lineage>
</organism>
<dbReference type="Proteomes" id="UP001589870">
    <property type="component" value="Unassembled WGS sequence"/>
</dbReference>
<reference evidence="1 2" key="1">
    <citation type="submission" date="2024-09" db="EMBL/GenBank/DDBJ databases">
        <authorList>
            <person name="Sun Q."/>
            <person name="Mori K."/>
        </authorList>
    </citation>
    <scope>NUCLEOTIDE SEQUENCE [LARGE SCALE GENOMIC DNA]</scope>
    <source>
        <strain evidence="1 2">TBRC 1851</strain>
    </source>
</reference>
<dbReference type="RefSeq" id="WP_394303227.1">
    <property type="nucleotide sequence ID" value="NZ_JBHMQT010000052.1"/>
</dbReference>
<sequence length="62" mass="7186">MPRRPTDHVDGELTDQEELDEAFTLVAGRFERREVRLRTRRCLDGLLSGLERKNGWTLAESS</sequence>
<proteinExistence type="predicted"/>
<name>A0ABV6UAG7_9ACTN</name>